<dbReference type="GO" id="GO:0003755">
    <property type="term" value="F:peptidyl-prolyl cis-trans isomerase activity"/>
    <property type="evidence" value="ECO:0007669"/>
    <property type="project" value="UniProtKB-UniRule"/>
</dbReference>
<comment type="similarity">
    <text evidence="1">Belongs to the cyclophilin-type PPIase family.</text>
</comment>
<feature type="signal peptide" evidence="1">
    <location>
        <begin position="1"/>
        <end position="21"/>
    </location>
</feature>
<evidence type="ECO:0000313" key="3">
    <source>
        <dbReference type="EMBL" id="QIQ54710.1"/>
    </source>
</evidence>
<dbReference type="Gene3D" id="2.40.100.10">
    <property type="entry name" value="Cyclophilin-like"/>
    <property type="match status" value="1"/>
</dbReference>
<protein>
    <recommendedName>
        <fullName evidence="1">Peptidyl-prolyl cis-trans isomerase</fullName>
        <shortName evidence="1">PPIase</shortName>
        <ecNumber evidence="1">5.2.1.8</ecNumber>
    </recommendedName>
</protein>
<dbReference type="EC" id="5.2.1.8" evidence="1"/>
<dbReference type="GO" id="GO:0016018">
    <property type="term" value="F:cyclosporin A binding"/>
    <property type="evidence" value="ECO:0007669"/>
    <property type="project" value="TreeGrafter"/>
</dbReference>
<keyword evidence="1" id="KW-0697">Rotamase</keyword>
<dbReference type="EMBL" id="MN327989">
    <property type="protein sequence ID" value="QIQ54710.1"/>
    <property type="molecule type" value="mRNA"/>
</dbReference>
<dbReference type="GO" id="GO:0005737">
    <property type="term" value="C:cytoplasm"/>
    <property type="evidence" value="ECO:0007669"/>
    <property type="project" value="TreeGrafter"/>
</dbReference>
<keyword evidence="1" id="KW-0732">Signal</keyword>
<dbReference type="InterPro" id="IPR002130">
    <property type="entry name" value="Cyclophilin-type_PPIase_dom"/>
</dbReference>
<evidence type="ECO:0000256" key="1">
    <source>
        <dbReference type="RuleBase" id="RU363019"/>
    </source>
</evidence>
<name>A0A6G9KPB8_9CAEN</name>
<dbReference type="PANTHER" id="PTHR11071:SF547">
    <property type="entry name" value="PEPTIDYL-PROLYL CIS-TRANS ISOMERASE"/>
    <property type="match status" value="1"/>
</dbReference>
<feature type="chain" id="PRO_5026375404" description="Peptidyl-prolyl cis-trans isomerase" evidence="1">
    <location>
        <begin position="22"/>
        <end position="234"/>
    </location>
</feature>
<proteinExistence type="evidence at transcript level"/>
<dbReference type="GO" id="GO:0006457">
    <property type="term" value="P:protein folding"/>
    <property type="evidence" value="ECO:0007669"/>
    <property type="project" value="TreeGrafter"/>
</dbReference>
<dbReference type="PANTHER" id="PTHR11071">
    <property type="entry name" value="PEPTIDYL-PROLYL CIS-TRANS ISOMERASE"/>
    <property type="match status" value="1"/>
</dbReference>
<dbReference type="AlphaFoldDB" id="A0A6G9KPB8"/>
<comment type="function">
    <text evidence="1">PPIases accelerate the folding of proteins. It catalyzes the cis-trans isomerization of proline imidic peptide bonds in oligopeptides.</text>
</comment>
<dbReference type="SUPFAM" id="SSF50891">
    <property type="entry name" value="Cyclophilin-like"/>
    <property type="match status" value="1"/>
</dbReference>
<organism evidence="3">
    <name type="scientific">Reishia bronni</name>
    <dbReference type="NCBI Taxonomy" id="578817"/>
    <lineage>
        <taxon>Eukaryota</taxon>
        <taxon>Metazoa</taxon>
        <taxon>Spiralia</taxon>
        <taxon>Lophotrochozoa</taxon>
        <taxon>Mollusca</taxon>
        <taxon>Gastropoda</taxon>
        <taxon>Caenogastropoda</taxon>
        <taxon>Neogastropoda</taxon>
        <taxon>Muricoidea</taxon>
        <taxon>Muricidae</taxon>
        <taxon>Reishia</taxon>
    </lineage>
</organism>
<sequence>MALTWKLFVAAILMTSSASFAEGVRGNDLQWEANKVNETITAEARLDFLVKNYDDNGDMHGSLKIGLFGERVPMTVLNFVSLCNGVKRPQGELKYTGSSCHKLITDMHVQCGDITNGDGSGGTSIFGETFNDESFDVGLSEAGTIAMANRGADSNGSQFFIIFRSMQSLDKRHVAFGQIVDKASLEFLFKLNEVPTDGTTFIPKRKIKLVDCSATNLKKPLMIRRRVAAHLDRF</sequence>
<feature type="domain" description="PPIase cyclophilin-type" evidence="2">
    <location>
        <begin position="50"/>
        <end position="214"/>
    </location>
</feature>
<dbReference type="Pfam" id="PF00160">
    <property type="entry name" value="Pro_isomerase"/>
    <property type="match status" value="1"/>
</dbReference>
<accession>A0A6G9KPB8</accession>
<keyword evidence="1" id="KW-0413">Isomerase</keyword>
<dbReference type="PRINTS" id="PR00153">
    <property type="entry name" value="CSAPPISMRASE"/>
</dbReference>
<dbReference type="InterPro" id="IPR029000">
    <property type="entry name" value="Cyclophilin-like_dom_sf"/>
</dbReference>
<reference evidence="3" key="1">
    <citation type="submission" date="2019-08" db="EMBL/GenBank/DDBJ databases">
        <title>Towards understanding the formation of egg capsule of the carnivore snail Thais (Reishia) bronni: a transcriptomic approach.</title>
        <authorList>
            <person name="Wong Y.H."/>
            <person name="Okano K."/>
        </authorList>
    </citation>
    <scope>NUCLEOTIDE SEQUENCE</scope>
</reference>
<evidence type="ECO:0000259" key="2">
    <source>
        <dbReference type="PROSITE" id="PS50072"/>
    </source>
</evidence>
<dbReference type="PROSITE" id="PS50072">
    <property type="entry name" value="CSA_PPIASE_2"/>
    <property type="match status" value="1"/>
</dbReference>
<comment type="catalytic activity">
    <reaction evidence="1">
        <text>[protein]-peptidylproline (omega=180) = [protein]-peptidylproline (omega=0)</text>
        <dbReference type="Rhea" id="RHEA:16237"/>
        <dbReference type="Rhea" id="RHEA-COMP:10747"/>
        <dbReference type="Rhea" id="RHEA-COMP:10748"/>
        <dbReference type="ChEBI" id="CHEBI:83833"/>
        <dbReference type="ChEBI" id="CHEBI:83834"/>
        <dbReference type="EC" id="5.2.1.8"/>
    </reaction>
</comment>